<evidence type="ECO:0000313" key="5">
    <source>
        <dbReference type="Proteomes" id="UP000000719"/>
    </source>
</evidence>
<keyword evidence="1" id="KW-1003">Cell membrane</keyword>
<feature type="active site" evidence="2">
    <location>
        <position position="176"/>
    </location>
</feature>
<dbReference type="RefSeq" id="WP_012635857.1">
    <property type="nucleotide sequence ID" value="NC_011899.1"/>
</dbReference>
<dbReference type="GO" id="GO:0005886">
    <property type="term" value="C:plasma membrane"/>
    <property type="evidence" value="ECO:0007669"/>
    <property type="project" value="UniProtKB-SubCell"/>
</dbReference>
<dbReference type="eggNOG" id="ENOG50301AF">
    <property type="taxonomic scope" value="Bacteria"/>
</dbReference>
<dbReference type="GO" id="GO:0004190">
    <property type="term" value="F:aspartic-type endopeptidase activity"/>
    <property type="evidence" value="ECO:0007669"/>
    <property type="project" value="UniProtKB-KW"/>
</dbReference>
<dbReference type="Proteomes" id="UP000000719">
    <property type="component" value="Chromosome"/>
</dbReference>
<feature type="transmembrane region" description="Helical" evidence="3">
    <location>
        <begin position="95"/>
        <end position="114"/>
    </location>
</feature>
<keyword evidence="3" id="KW-0812">Transmembrane</keyword>
<dbReference type="GO" id="GO:0006508">
    <property type="term" value="P:proteolysis"/>
    <property type="evidence" value="ECO:0007669"/>
    <property type="project" value="UniProtKB-KW"/>
</dbReference>
<evidence type="ECO:0000256" key="2">
    <source>
        <dbReference type="PIRSR" id="PIRSR018571-1"/>
    </source>
</evidence>
<comment type="subcellular location">
    <subcellularLocation>
        <location evidence="1">Cell membrane</location>
    </subcellularLocation>
</comment>
<feature type="transmembrane region" description="Helical" evidence="3">
    <location>
        <begin position="7"/>
        <end position="27"/>
    </location>
</feature>
<keyword evidence="1" id="KW-0645">Protease</keyword>
<dbReference type="OrthoDB" id="2690199at2"/>
<dbReference type="HOGENOM" id="CLU_059158_0_0_9"/>
<comment type="similarity">
    <text evidence="1">Belongs to the peptidase U4 family.</text>
</comment>
<keyword evidence="5" id="KW-1185">Reference proteome</keyword>
<evidence type="ECO:0000256" key="3">
    <source>
        <dbReference type="SAM" id="Phobius"/>
    </source>
</evidence>
<protein>
    <recommendedName>
        <fullName evidence="1">Sporulation sigma-E factor-processing peptidase</fullName>
        <ecNumber evidence="1">3.4.23.-</ecNumber>
    </recommendedName>
    <alternativeName>
        <fullName evidence="1">Membrane-associated aspartic protease</fullName>
    </alternativeName>
    <alternativeName>
        <fullName evidence="1">Stage II sporulation protein GA</fullName>
    </alternativeName>
</protein>
<sequence>MVIYADITFINNFLMTLAIIWAVGHILEYKTSWIRLLLAALIGTIYLFVIIIIKIYQLSLFINIAIHILLNILIAIAMVRVAFGRISKKHLWKGVGYLYLVSFITIGTTISIFYMYGGAPIQSSGFVLRVVGLLILVVIARYGWKFVQSYVTPDNFFVPVTIVTGDHRIRLKGLVDTGNKLKDPLTGVPVVIVYIKDIIELFPDKIKNKINSRNYDIYKIISIFNDDGWGNRVRVLPFSDLGQEHGILLGFRPDTIIIEYKDNYIKTRKVIIGLSGHKLDDEDSYQVLLHPQLIRLPV</sequence>
<feature type="transmembrane region" description="Helical" evidence="3">
    <location>
        <begin position="126"/>
        <end position="144"/>
    </location>
</feature>
<keyword evidence="1" id="KW-0378">Hydrolase</keyword>
<dbReference type="PIRSF" id="PIRSF018571">
    <property type="entry name" value="SpoIIGA"/>
    <property type="match status" value="1"/>
</dbReference>
<reference evidence="4 5" key="1">
    <citation type="journal article" date="2009" name="PLoS ONE">
        <title>Genome analysis of the anaerobic thermohalophilic bacterium Halothermothrix orenii.</title>
        <authorList>
            <person name="Mavromatis K."/>
            <person name="Ivanova N."/>
            <person name="Anderson I."/>
            <person name="Lykidis A."/>
            <person name="Hooper S.D."/>
            <person name="Sun H."/>
            <person name="Kunin V."/>
            <person name="Lapidus A."/>
            <person name="Hugenholtz P."/>
            <person name="Patel B."/>
            <person name="Kyrpides N.C."/>
        </authorList>
    </citation>
    <scope>NUCLEOTIDE SEQUENCE [LARGE SCALE GENOMIC DNA]</scope>
    <source>
        <strain evidence="5">H 168 / OCM 544 / DSM 9562</strain>
    </source>
</reference>
<evidence type="ECO:0000256" key="1">
    <source>
        <dbReference type="PIRNR" id="PIRNR018571"/>
    </source>
</evidence>
<accession>B8CWK1</accession>
<dbReference type="InterPro" id="IPR005081">
    <property type="entry name" value="SpoIIGA"/>
</dbReference>
<proteinExistence type="inferred from homology"/>
<dbReference type="EMBL" id="CP001098">
    <property type="protein sequence ID" value="ACL69670.1"/>
    <property type="molecule type" value="Genomic_DNA"/>
</dbReference>
<name>B8CWK1_HALOH</name>
<evidence type="ECO:0000313" key="4">
    <source>
        <dbReference type="EMBL" id="ACL69670.1"/>
    </source>
</evidence>
<keyword evidence="1" id="KW-0064">Aspartyl protease</keyword>
<dbReference type="GO" id="GO:0030435">
    <property type="term" value="P:sporulation resulting in formation of a cellular spore"/>
    <property type="evidence" value="ECO:0007669"/>
    <property type="project" value="UniProtKB-KW"/>
</dbReference>
<dbReference type="KEGG" id="hor:Hore_09140"/>
<feature type="transmembrane region" description="Helical" evidence="3">
    <location>
        <begin position="33"/>
        <end position="53"/>
    </location>
</feature>
<organism evidence="4 5">
    <name type="scientific">Halothermothrix orenii (strain H 168 / OCM 544 / DSM 9562)</name>
    <dbReference type="NCBI Taxonomy" id="373903"/>
    <lineage>
        <taxon>Bacteria</taxon>
        <taxon>Bacillati</taxon>
        <taxon>Bacillota</taxon>
        <taxon>Clostridia</taxon>
        <taxon>Halanaerobiales</taxon>
        <taxon>Halothermotrichaceae</taxon>
        <taxon>Halothermothrix</taxon>
    </lineage>
</organism>
<dbReference type="STRING" id="373903.Hore_09140"/>
<dbReference type="Pfam" id="PF03419">
    <property type="entry name" value="Peptidase_U4"/>
    <property type="match status" value="1"/>
</dbReference>
<keyword evidence="3" id="KW-1133">Transmembrane helix</keyword>
<dbReference type="GO" id="GO:0030436">
    <property type="term" value="P:asexual sporulation"/>
    <property type="evidence" value="ECO:0007669"/>
    <property type="project" value="InterPro"/>
</dbReference>
<comment type="function">
    <text evidence="1">Probable aspartic protease that is responsible for the proteolytic cleavage of the RNA polymerase sigma E factor (SigE/spoIIGB) to yield the active peptide in the mother cell during sporulation. Responds to a signal from the forespore that is triggered by the extracellular signal protein SpoIIR.</text>
</comment>
<gene>
    <name evidence="4" type="ordered locus">Hore_09140</name>
</gene>
<feature type="transmembrane region" description="Helical" evidence="3">
    <location>
        <begin position="60"/>
        <end position="83"/>
    </location>
</feature>
<keyword evidence="1" id="KW-0749">Sporulation</keyword>
<dbReference type="EC" id="3.4.23.-" evidence="1"/>
<keyword evidence="1 3" id="KW-0472">Membrane</keyword>
<dbReference type="AlphaFoldDB" id="B8CWK1"/>